<comment type="caution">
    <text evidence="1">The sequence shown here is derived from an EMBL/GenBank/DDBJ whole genome shotgun (WGS) entry which is preliminary data.</text>
</comment>
<evidence type="ECO:0000313" key="3">
    <source>
        <dbReference type="Proteomes" id="UP000239406"/>
    </source>
</evidence>
<dbReference type="Proteomes" id="UP000239406">
    <property type="component" value="Unassembled WGS sequence"/>
</dbReference>
<keyword evidence="3" id="KW-1185">Reference proteome</keyword>
<evidence type="ECO:0000313" key="2">
    <source>
        <dbReference type="EMBL" id="TCP08292.1"/>
    </source>
</evidence>
<organism evidence="1 3">
    <name type="scientific">Caldimonas thermodepolymerans</name>
    <dbReference type="NCBI Taxonomy" id="215580"/>
    <lineage>
        <taxon>Bacteria</taxon>
        <taxon>Pseudomonadati</taxon>
        <taxon>Pseudomonadota</taxon>
        <taxon>Betaproteobacteria</taxon>
        <taxon>Burkholderiales</taxon>
        <taxon>Sphaerotilaceae</taxon>
        <taxon>Caldimonas</taxon>
    </lineage>
</organism>
<reference evidence="2 4" key="2">
    <citation type="submission" date="2019-03" db="EMBL/GenBank/DDBJ databases">
        <title>Genomic Encyclopedia of Type Strains, Phase IV (KMG-IV): sequencing the most valuable type-strain genomes for metagenomic binning, comparative biology and taxonomic classification.</title>
        <authorList>
            <person name="Goeker M."/>
        </authorList>
    </citation>
    <scope>NUCLEOTIDE SEQUENCE [LARGE SCALE GENOMIC DNA]</scope>
    <source>
        <strain evidence="2 4">DSM 15264</strain>
    </source>
</reference>
<name>A0A2S5T2E0_9BURK</name>
<dbReference type="Proteomes" id="UP000294772">
    <property type="component" value="Unassembled WGS sequence"/>
</dbReference>
<dbReference type="AlphaFoldDB" id="A0A2S5T2E0"/>
<evidence type="ECO:0000313" key="4">
    <source>
        <dbReference type="Proteomes" id="UP000294772"/>
    </source>
</evidence>
<dbReference type="RefSeq" id="WP_104358293.1">
    <property type="nucleotide sequence ID" value="NZ_CALFFA010000006.1"/>
</dbReference>
<evidence type="ECO:0000313" key="1">
    <source>
        <dbReference type="EMBL" id="PPE69116.1"/>
    </source>
</evidence>
<gene>
    <name evidence="1" type="ORF">C1702_13795</name>
    <name evidence="2" type="ORF">EV676_103325</name>
</gene>
<protein>
    <submittedName>
        <fullName evidence="1">Uncharacterized protein</fullName>
    </submittedName>
</protein>
<proteinExistence type="predicted"/>
<dbReference type="EMBL" id="PSNY01000015">
    <property type="protein sequence ID" value="PPE69116.1"/>
    <property type="molecule type" value="Genomic_DNA"/>
</dbReference>
<dbReference type="EMBL" id="SLXF01000003">
    <property type="protein sequence ID" value="TCP08292.1"/>
    <property type="molecule type" value="Genomic_DNA"/>
</dbReference>
<reference evidence="1 3" key="1">
    <citation type="submission" date="2018-02" db="EMBL/GenBank/DDBJ databases">
        <title>Reclassifiation of [Polyangium] brachysporum DSM 7029 as Guopingzhaonella breviflexa gen. nov., sp. nov., a member of the family Comamonadaceae.</title>
        <authorList>
            <person name="Tang B."/>
        </authorList>
    </citation>
    <scope>NUCLEOTIDE SEQUENCE [LARGE SCALE GENOMIC DNA]</scope>
    <source>
        <strain evidence="1 3">DSM 15344</strain>
    </source>
</reference>
<dbReference type="OrthoDB" id="8685558at2"/>
<sequence length="102" mass="11114">MHYLTFDLSEDDAGTLTIEALASTPAAQHAAVMAEVRRILEWARARFPDTHGPLDEGMDWDDDLQVQVEDGGWHSVALTLAASARFAEAFREAFPGALGEAD</sequence>
<accession>A0A2S5T2E0</accession>